<name>A0A9N8WPH9_9GLOM</name>
<dbReference type="Proteomes" id="UP000789508">
    <property type="component" value="Unassembled WGS sequence"/>
</dbReference>
<dbReference type="EMBL" id="CAJVPS010000543">
    <property type="protein sequence ID" value="CAG8493673.1"/>
    <property type="molecule type" value="Genomic_DNA"/>
</dbReference>
<keyword evidence="4" id="KW-1185">Reference proteome</keyword>
<evidence type="ECO:0000313" key="4">
    <source>
        <dbReference type="Proteomes" id="UP000789508"/>
    </source>
</evidence>
<accession>A0A9N8WPH9</accession>
<evidence type="ECO:0000313" key="3">
    <source>
        <dbReference type="EMBL" id="CAG8493673.1"/>
    </source>
</evidence>
<feature type="compositionally biased region" description="Basic residues" evidence="1">
    <location>
        <begin position="97"/>
        <end position="107"/>
    </location>
</feature>
<reference evidence="3" key="1">
    <citation type="submission" date="2021-06" db="EMBL/GenBank/DDBJ databases">
        <authorList>
            <person name="Kallberg Y."/>
            <person name="Tangrot J."/>
            <person name="Rosling A."/>
        </authorList>
    </citation>
    <scope>NUCLEOTIDE SEQUENCE</scope>
    <source>
        <strain evidence="3">FL130A</strain>
    </source>
</reference>
<keyword evidence="2" id="KW-0812">Transmembrane</keyword>
<proteinExistence type="predicted"/>
<keyword evidence="2" id="KW-1133">Transmembrane helix</keyword>
<gene>
    <name evidence="3" type="ORF">ALEPTO_LOCUS3119</name>
</gene>
<evidence type="ECO:0000256" key="1">
    <source>
        <dbReference type="SAM" id="MobiDB-lite"/>
    </source>
</evidence>
<feature type="transmembrane region" description="Helical" evidence="2">
    <location>
        <begin position="33"/>
        <end position="56"/>
    </location>
</feature>
<organism evidence="3 4">
    <name type="scientific">Ambispora leptoticha</name>
    <dbReference type="NCBI Taxonomy" id="144679"/>
    <lineage>
        <taxon>Eukaryota</taxon>
        <taxon>Fungi</taxon>
        <taxon>Fungi incertae sedis</taxon>
        <taxon>Mucoromycota</taxon>
        <taxon>Glomeromycotina</taxon>
        <taxon>Glomeromycetes</taxon>
        <taxon>Archaeosporales</taxon>
        <taxon>Ambisporaceae</taxon>
        <taxon>Ambispora</taxon>
    </lineage>
</organism>
<comment type="caution">
    <text evidence="3">The sequence shown here is derived from an EMBL/GenBank/DDBJ whole genome shotgun (WGS) entry which is preliminary data.</text>
</comment>
<feature type="region of interest" description="Disordered" evidence="1">
    <location>
        <begin position="90"/>
        <end position="110"/>
    </location>
</feature>
<dbReference type="OrthoDB" id="2449670at2759"/>
<keyword evidence="2" id="KW-0472">Membrane</keyword>
<dbReference type="AlphaFoldDB" id="A0A9N8WPH9"/>
<protein>
    <submittedName>
        <fullName evidence="3">4369_t:CDS:1</fullName>
    </submittedName>
</protein>
<sequence length="166" mass="18821">MKLSVILLPVILLLAPLILVVMASFTTVAVVTSVLALIVVWVRLGFLAAEFSGGVLMDIVGWGMRKWVKAEDQTNVKVAKTKVENKKINSKEYNSYHQHKQKKQQRKQQKELNRVAAAKVNMWETNKISVNFEDKVLLKELALNGGEFYAKRPHGRRAKSDNNYTL</sequence>
<evidence type="ECO:0000256" key="2">
    <source>
        <dbReference type="SAM" id="Phobius"/>
    </source>
</evidence>